<keyword evidence="2" id="KW-1185">Reference proteome</keyword>
<proteinExistence type="predicted"/>
<dbReference type="EMBL" id="CAJNBJ010000002">
    <property type="protein sequence ID" value="CAE6728866.1"/>
    <property type="molecule type" value="Genomic_DNA"/>
</dbReference>
<evidence type="ECO:0000313" key="2">
    <source>
        <dbReference type="Proteomes" id="UP000675880"/>
    </source>
</evidence>
<evidence type="ECO:0000313" key="1">
    <source>
        <dbReference type="EMBL" id="CAE6728866.1"/>
    </source>
</evidence>
<comment type="caution">
    <text evidence="1">The sequence shown here is derived from an EMBL/GenBank/DDBJ whole genome shotgun (WGS) entry which is preliminary data.</text>
</comment>
<accession>A0ABN7L8K8</accession>
<dbReference type="Proteomes" id="UP000675880">
    <property type="component" value="Unassembled WGS sequence"/>
</dbReference>
<evidence type="ECO:0008006" key="3">
    <source>
        <dbReference type="Google" id="ProtNLM"/>
    </source>
</evidence>
<reference evidence="1 2" key="1">
    <citation type="submission" date="2021-02" db="EMBL/GenBank/DDBJ databases">
        <authorList>
            <person name="Han P."/>
        </authorList>
    </citation>
    <scope>NUCLEOTIDE SEQUENCE [LARGE SCALE GENOMIC DNA]</scope>
    <source>
        <strain evidence="1">Candidatus Nitrospira sp. ZN2</strain>
    </source>
</reference>
<name>A0ABN7L8K8_9BACT</name>
<sequence length="87" mass="9596">MHAVLTRVACPVSVPVAEYWVCGRQVNGCIRKWKPGSLRDGSRCHSGRFNDRSSHQVVQILSDFSLVVLVLPVRSLKFLSTVTDGTA</sequence>
<gene>
    <name evidence="1" type="ORF">NSPZN2_100251</name>
</gene>
<protein>
    <recommendedName>
        <fullName evidence="3">Secreted protein</fullName>
    </recommendedName>
</protein>
<organism evidence="1 2">
    <name type="scientific">Nitrospira defluvii</name>
    <dbReference type="NCBI Taxonomy" id="330214"/>
    <lineage>
        <taxon>Bacteria</taxon>
        <taxon>Pseudomonadati</taxon>
        <taxon>Nitrospirota</taxon>
        <taxon>Nitrospiria</taxon>
        <taxon>Nitrospirales</taxon>
        <taxon>Nitrospiraceae</taxon>
        <taxon>Nitrospira</taxon>
    </lineage>
</organism>